<keyword evidence="3" id="KW-1185">Reference proteome</keyword>
<dbReference type="SUPFAM" id="SSF54637">
    <property type="entry name" value="Thioesterase/thiol ester dehydrase-isomerase"/>
    <property type="match status" value="1"/>
</dbReference>
<dbReference type="EMBL" id="CP136051">
    <property type="protein sequence ID" value="WOK08571.1"/>
    <property type="molecule type" value="Genomic_DNA"/>
</dbReference>
<dbReference type="PANTHER" id="PTHR30272">
    <property type="entry name" value="3-HYDROXYACYL-[ACYL-CARRIER-PROTEIN] DEHYDRATASE"/>
    <property type="match status" value="1"/>
</dbReference>
<dbReference type="Proteomes" id="UP001302349">
    <property type="component" value="Chromosome"/>
</dbReference>
<dbReference type="PANTHER" id="PTHR30272:SF1">
    <property type="entry name" value="3-HYDROXYACYL-[ACYL-CARRIER-PROTEIN] DEHYDRATASE"/>
    <property type="match status" value="1"/>
</dbReference>
<organism evidence="2 3">
    <name type="scientific">Imperialibacter roseus</name>
    <dbReference type="NCBI Taxonomy" id="1324217"/>
    <lineage>
        <taxon>Bacteria</taxon>
        <taxon>Pseudomonadati</taxon>
        <taxon>Bacteroidota</taxon>
        <taxon>Cytophagia</taxon>
        <taxon>Cytophagales</taxon>
        <taxon>Flammeovirgaceae</taxon>
        <taxon>Imperialibacter</taxon>
    </lineage>
</organism>
<evidence type="ECO:0000313" key="2">
    <source>
        <dbReference type="EMBL" id="WOK08571.1"/>
    </source>
</evidence>
<dbReference type="InterPro" id="IPR013114">
    <property type="entry name" value="FabA_FabZ"/>
</dbReference>
<accession>A0ABZ0IY27</accession>
<dbReference type="InterPro" id="IPR029069">
    <property type="entry name" value="HotDog_dom_sf"/>
</dbReference>
<reference evidence="2 3" key="1">
    <citation type="journal article" date="2023" name="Microbiol. Resour. Announc.">
        <title>Complete Genome Sequence of Imperialibacter roseus strain P4T.</title>
        <authorList>
            <person name="Tizabi D.R."/>
            <person name="Bachvaroff T."/>
            <person name="Hill R.T."/>
        </authorList>
    </citation>
    <scope>NUCLEOTIDE SEQUENCE [LARGE SCALE GENOMIC DNA]</scope>
    <source>
        <strain evidence="2 3">P4T</strain>
    </source>
</reference>
<keyword evidence="1" id="KW-0456">Lyase</keyword>
<evidence type="ECO:0000313" key="3">
    <source>
        <dbReference type="Proteomes" id="UP001302349"/>
    </source>
</evidence>
<dbReference type="Gene3D" id="3.10.129.10">
    <property type="entry name" value="Hotdog Thioesterase"/>
    <property type="match status" value="1"/>
</dbReference>
<protein>
    <submittedName>
        <fullName evidence="2">Hydroxymyristoyl-ACP dehydratase</fullName>
    </submittedName>
</protein>
<gene>
    <name evidence="2" type="ORF">RT717_07975</name>
</gene>
<proteinExistence type="predicted"/>
<sequence>MSELFAAIIQKLPYSPPFLFVDEILSADENSIKGTYKLKKDEFFYRGHFPGNPVTPGVIITEVMAQIGLVCFGMYLNSTSSPDGMDGKVPVFTSSCVDFYSPAYPEQTLEVTSSKIYYRFGKLKCRIECHNRDSKQLICKGDLSGLLVNKNELK</sequence>
<dbReference type="Pfam" id="PF07977">
    <property type="entry name" value="FabA"/>
    <property type="match status" value="1"/>
</dbReference>
<dbReference type="RefSeq" id="WP_317491208.1">
    <property type="nucleotide sequence ID" value="NZ_CP136051.1"/>
</dbReference>
<evidence type="ECO:0000256" key="1">
    <source>
        <dbReference type="ARBA" id="ARBA00023239"/>
    </source>
</evidence>
<name>A0ABZ0IY27_9BACT</name>